<evidence type="ECO:0000256" key="2">
    <source>
        <dbReference type="ARBA" id="ARBA00022803"/>
    </source>
</evidence>
<dbReference type="EMBL" id="VFQX01000002">
    <property type="protein sequence ID" value="KAF0984620.1"/>
    <property type="molecule type" value="Genomic_DNA"/>
</dbReference>
<organism evidence="5 6">
    <name type="scientific">Naegleria fowleri</name>
    <name type="common">Brain eating amoeba</name>
    <dbReference type="NCBI Taxonomy" id="5763"/>
    <lineage>
        <taxon>Eukaryota</taxon>
        <taxon>Discoba</taxon>
        <taxon>Heterolobosea</taxon>
        <taxon>Tetramitia</taxon>
        <taxon>Eutetramitia</taxon>
        <taxon>Vahlkampfiidae</taxon>
        <taxon>Naegleria</taxon>
    </lineage>
</organism>
<evidence type="ECO:0000256" key="3">
    <source>
        <dbReference type="PROSITE-ProRule" id="PRU00339"/>
    </source>
</evidence>
<sequence length="547" mass="64855">MKKIAKLGKGLLTPHQYYDHDQSFTNQLLQNGWKKWSTVCSGCLVLVFEQKYRKFHQESHKNETVFAKENEHEYASLKLLQKLAKQALASNDQTTAIELYSRIIDCLTTRKIRLEQESQQQQQAFRGEVFSLEDRAILYDSYLQRSLLTHSVEDASRLIELTPDSFASYYVRGLYYSSRNEKENALQDFNMVLKLNPDYSDGYIQRAKLYYTQFKDNVKAIQDFERAFQLSPNLENIEIYYLRVAHLCADPSHPPSYNLEKAYNYLEKAFRIFTEQHKPIPLSLYNELCSCCYELHRYEKALYWAHLGIKQFQHDYSHEEPLTNHTSHTISMLYYNRGNLLWHQRFKRKDLALRDLEKALSYSPHHIQALLQLAWLYLHTEEEEKSVDSTSTQGREQCVWDLLRRAENALELDEKQRMDQSSMQTDDMNADQEEQDHYRSWKVHHATLYSLKAELNLTRNEWDQAMKNVNYALQLCPQSELAYFNRGQIWIHQRDFEKARMDFEQAIDIVKREGMIFTEDELKELIQKSTTIDEEEGPSEVKNDEAN</sequence>
<dbReference type="RefSeq" id="XP_044569333.1">
    <property type="nucleotide sequence ID" value="XM_044708687.1"/>
</dbReference>
<name>A0A6A5CGD6_NAEFO</name>
<feature type="repeat" description="TPR" evidence="3">
    <location>
        <begin position="166"/>
        <end position="199"/>
    </location>
</feature>
<keyword evidence="1" id="KW-0677">Repeat</keyword>
<feature type="region of interest" description="Disordered" evidence="4">
    <location>
        <begin position="528"/>
        <end position="547"/>
    </location>
</feature>
<proteinExistence type="predicted"/>
<dbReference type="OrthoDB" id="2017782at2759"/>
<dbReference type="Proteomes" id="UP000444721">
    <property type="component" value="Unassembled WGS sequence"/>
</dbReference>
<dbReference type="AlphaFoldDB" id="A0A6A5CGD6"/>
<reference evidence="5 6" key="1">
    <citation type="journal article" date="2019" name="Sci. Rep.">
        <title>Nanopore sequencing improves the draft genome of the human pathogenic amoeba Naegleria fowleri.</title>
        <authorList>
            <person name="Liechti N."/>
            <person name="Schurch N."/>
            <person name="Bruggmann R."/>
            <person name="Wittwer M."/>
        </authorList>
    </citation>
    <scope>NUCLEOTIDE SEQUENCE [LARGE SCALE GENOMIC DNA]</scope>
    <source>
        <strain evidence="5 6">ATCC 30894</strain>
    </source>
</reference>
<dbReference type="OMA" id="YLMARIH"/>
<dbReference type="SUPFAM" id="SSF48452">
    <property type="entry name" value="TPR-like"/>
    <property type="match status" value="2"/>
</dbReference>
<gene>
    <name evidence="5" type="ORF">FDP41_000519</name>
</gene>
<dbReference type="SMART" id="SM00028">
    <property type="entry name" value="TPR"/>
    <property type="match status" value="6"/>
</dbReference>
<dbReference type="InterPro" id="IPR050498">
    <property type="entry name" value="Ycf3"/>
</dbReference>
<protein>
    <recommendedName>
        <fullName evidence="7">Tetratricopeptide repeat protein</fullName>
    </recommendedName>
</protein>
<evidence type="ECO:0000256" key="4">
    <source>
        <dbReference type="SAM" id="MobiDB-lite"/>
    </source>
</evidence>
<evidence type="ECO:0000313" key="5">
    <source>
        <dbReference type="EMBL" id="KAF0984620.1"/>
    </source>
</evidence>
<evidence type="ECO:0008006" key="7">
    <source>
        <dbReference type="Google" id="ProtNLM"/>
    </source>
</evidence>
<feature type="repeat" description="TPR" evidence="3">
    <location>
        <begin position="480"/>
        <end position="513"/>
    </location>
</feature>
<dbReference type="VEuPathDB" id="AmoebaDB:FDP41_000519"/>
<dbReference type="PANTHER" id="PTHR44858">
    <property type="entry name" value="TETRATRICOPEPTIDE REPEAT PROTEIN 6"/>
    <property type="match status" value="1"/>
</dbReference>
<keyword evidence="2 3" id="KW-0802">TPR repeat</keyword>
<dbReference type="VEuPathDB" id="AmoebaDB:NF0059780"/>
<dbReference type="Gene3D" id="1.25.40.10">
    <property type="entry name" value="Tetratricopeptide repeat domain"/>
    <property type="match status" value="2"/>
</dbReference>
<accession>A0A6A5CGD6</accession>
<dbReference type="GeneID" id="68107737"/>
<dbReference type="InterPro" id="IPR019734">
    <property type="entry name" value="TPR_rpt"/>
</dbReference>
<dbReference type="Pfam" id="PF13181">
    <property type="entry name" value="TPR_8"/>
    <property type="match status" value="2"/>
</dbReference>
<dbReference type="PROSITE" id="PS50005">
    <property type="entry name" value="TPR"/>
    <property type="match status" value="2"/>
</dbReference>
<dbReference type="VEuPathDB" id="AmoebaDB:NfTy_001770"/>
<dbReference type="InterPro" id="IPR011990">
    <property type="entry name" value="TPR-like_helical_dom_sf"/>
</dbReference>
<comment type="caution">
    <text evidence="5">The sequence shown here is derived from an EMBL/GenBank/DDBJ whole genome shotgun (WGS) entry which is preliminary data.</text>
</comment>
<evidence type="ECO:0000313" key="6">
    <source>
        <dbReference type="Proteomes" id="UP000444721"/>
    </source>
</evidence>
<dbReference type="PANTHER" id="PTHR44858:SF1">
    <property type="entry name" value="UDP-N-ACETYLGLUCOSAMINE--PEPTIDE N-ACETYLGLUCOSAMINYLTRANSFERASE SPINDLY-RELATED"/>
    <property type="match status" value="1"/>
</dbReference>
<keyword evidence="6" id="KW-1185">Reference proteome</keyword>
<evidence type="ECO:0000256" key="1">
    <source>
        <dbReference type="ARBA" id="ARBA00022737"/>
    </source>
</evidence>